<dbReference type="AlphaFoldDB" id="A0A9N9FZH3"/>
<keyword evidence="6" id="KW-0175">Coiled coil</keyword>
<comment type="caution">
    <text evidence="9">The sequence shown here is derived from an EMBL/GenBank/DDBJ whole genome shotgun (WGS) entry which is preliminary data.</text>
</comment>
<evidence type="ECO:0000256" key="6">
    <source>
        <dbReference type="SAM" id="Coils"/>
    </source>
</evidence>
<feature type="domain" description="BHLH" evidence="8">
    <location>
        <begin position="166"/>
        <end position="218"/>
    </location>
</feature>
<feature type="compositionally biased region" description="Polar residues" evidence="7">
    <location>
        <begin position="53"/>
        <end position="67"/>
    </location>
</feature>
<reference evidence="9" key="1">
    <citation type="submission" date="2021-06" db="EMBL/GenBank/DDBJ databases">
        <authorList>
            <person name="Kallberg Y."/>
            <person name="Tangrot J."/>
            <person name="Rosling A."/>
        </authorList>
    </citation>
    <scope>NUCLEOTIDE SEQUENCE</scope>
    <source>
        <strain evidence="9">IA702</strain>
    </source>
</reference>
<sequence>MQRHAFTSPFALSHEVTHAPVSAIELSYCPSQSSLVSIHQTAFDAHVSHSTSTTLPAQSVPSHPLTHQQPLSSPVQLLSPSPSSPLSFLEYRESAPTSTEEFDTPEFFQYSKEKYESAKSGVKRRKRRGDNDGILVDGQGGIIGPGGGTEEGDDDENCSAISHAEFRRQVHIQSEQKRRAEIKDGFEELRRQLPFAYNGRKMSKATLLQKTVNHIKQMRSRESFLLEEINRLNQTVLYLNTQLENEKKMGQIYRQRQTLDKIYALGL</sequence>
<dbReference type="PANTHER" id="PTHR15741">
    <property type="entry name" value="BASIC HELIX-LOOP-HELIX ZIP TRANSCRIPTION FACTOR"/>
    <property type="match status" value="1"/>
</dbReference>
<evidence type="ECO:0000256" key="5">
    <source>
        <dbReference type="ARBA" id="ARBA00023242"/>
    </source>
</evidence>
<name>A0A9N9FZH3_9GLOM</name>
<feature type="compositionally biased region" description="Low complexity" evidence="7">
    <location>
        <begin position="68"/>
        <end position="83"/>
    </location>
</feature>
<feature type="region of interest" description="Disordered" evidence="7">
    <location>
        <begin position="53"/>
        <end position="83"/>
    </location>
</feature>
<dbReference type="Pfam" id="PF00010">
    <property type="entry name" value="HLH"/>
    <property type="match status" value="1"/>
</dbReference>
<dbReference type="GO" id="GO:0005634">
    <property type="term" value="C:nucleus"/>
    <property type="evidence" value="ECO:0007669"/>
    <property type="project" value="UniProtKB-SubCell"/>
</dbReference>
<dbReference type="Gene3D" id="4.10.280.10">
    <property type="entry name" value="Helix-loop-helix DNA-binding domain"/>
    <property type="match status" value="1"/>
</dbReference>
<evidence type="ECO:0000256" key="7">
    <source>
        <dbReference type="SAM" id="MobiDB-lite"/>
    </source>
</evidence>
<feature type="coiled-coil region" evidence="6">
    <location>
        <begin position="172"/>
        <end position="235"/>
    </location>
</feature>
<evidence type="ECO:0000256" key="3">
    <source>
        <dbReference type="ARBA" id="ARBA00023125"/>
    </source>
</evidence>
<accession>A0A9N9FZH3</accession>
<keyword evidence="5" id="KW-0539">Nucleus</keyword>
<evidence type="ECO:0000313" key="9">
    <source>
        <dbReference type="EMBL" id="CAG8566754.1"/>
    </source>
</evidence>
<dbReference type="CDD" id="cd11405">
    <property type="entry name" value="bHLHzip_MLXIP_like"/>
    <property type="match status" value="1"/>
</dbReference>
<keyword evidence="10" id="KW-1185">Reference proteome</keyword>
<evidence type="ECO:0000313" key="10">
    <source>
        <dbReference type="Proteomes" id="UP000789572"/>
    </source>
</evidence>
<dbReference type="InterPro" id="IPR011598">
    <property type="entry name" value="bHLH_dom"/>
</dbReference>
<dbReference type="InterPro" id="IPR052207">
    <property type="entry name" value="Max-like/E-box_TFs"/>
</dbReference>
<keyword evidence="2" id="KW-0805">Transcription regulation</keyword>
<feature type="compositionally biased region" description="Gly residues" evidence="7">
    <location>
        <begin position="138"/>
        <end position="149"/>
    </location>
</feature>
<dbReference type="SUPFAM" id="SSF47459">
    <property type="entry name" value="HLH, helix-loop-helix DNA-binding domain"/>
    <property type="match status" value="1"/>
</dbReference>
<dbReference type="EMBL" id="CAJVPJ010000941">
    <property type="protein sequence ID" value="CAG8566754.1"/>
    <property type="molecule type" value="Genomic_DNA"/>
</dbReference>
<dbReference type="InterPro" id="IPR036638">
    <property type="entry name" value="HLH_DNA-bd_sf"/>
</dbReference>
<dbReference type="GO" id="GO:0046983">
    <property type="term" value="F:protein dimerization activity"/>
    <property type="evidence" value="ECO:0007669"/>
    <property type="project" value="InterPro"/>
</dbReference>
<evidence type="ECO:0000256" key="1">
    <source>
        <dbReference type="ARBA" id="ARBA00004123"/>
    </source>
</evidence>
<gene>
    <name evidence="9" type="ORF">POCULU_LOCUS5788</name>
</gene>
<dbReference type="OrthoDB" id="5778525at2759"/>
<keyword evidence="4" id="KW-0804">Transcription</keyword>
<comment type="subcellular location">
    <subcellularLocation>
        <location evidence="1">Nucleus</location>
    </subcellularLocation>
</comment>
<evidence type="ECO:0000256" key="4">
    <source>
        <dbReference type="ARBA" id="ARBA00023163"/>
    </source>
</evidence>
<evidence type="ECO:0000259" key="8">
    <source>
        <dbReference type="PROSITE" id="PS50888"/>
    </source>
</evidence>
<dbReference type="GO" id="GO:0000981">
    <property type="term" value="F:DNA-binding transcription factor activity, RNA polymerase II-specific"/>
    <property type="evidence" value="ECO:0007669"/>
    <property type="project" value="TreeGrafter"/>
</dbReference>
<evidence type="ECO:0000256" key="2">
    <source>
        <dbReference type="ARBA" id="ARBA00023015"/>
    </source>
</evidence>
<dbReference type="Proteomes" id="UP000789572">
    <property type="component" value="Unassembled WGS sequence"/>
</dbReference>
<dbReference type="SMART" id="SM00353">
    <property type="entry name" value="HLH"/>
    <property type="match status" value="1"/>
</dbReference>
<proteinExistence type="predicted"/>
<organism evidence="9 10">
    <name type="scientific">Paraglomus occultum</name>
    <dbReference type="NCBI Taxonomy" id="144539"/>
    <lineage>
        <taxon>Eukaryota</taxon>
        <taxon>Fungi</taxon>
        <taxon>Fungi incertae sedis</taxon>
        <taxon>Mucoromycota</taxon>
        <taxon>Glomeromycotina</taxon>
        <taxon>Glomeromycetes</taxon>
        <taxon>Paraglomerales</taxon>
        <taxon>Paraglomeraceae</taxon>
        <taxon>Paraglomus</taxon>
    </lineage>
</organism>
<dbReference type="PROSITE" id="PS50888">
    <property type="entry name" value="BHLH"/>
    <property type="match status" value="1"/>
</dbReference>
<protein>
    <submittedName>
        <fullName evidence="9">10127_t:CDS:1</fullName>
    </submittedName>
</protein>
<feature type="region of interest" description="Disordered" evidence="7">
    <location>
        <begin position="118"/>
        <end position="156"/>
    </location>
</feature>
<dbReference type="PANTHER" id="PTHR15741:SF27">
    <property type="entry name" value="TRANSCRIPTION FACTOR AP-4"/>
    <property type="match status" value="1"/>
</dbReference>
<dbReference type="GO" id="GO:0000978">
    <property type="term" value="F:RNA polymerase II cis-regulatory region sequence-specific DNA binding"/>
    <property type="evidence" value="ECO:0007669"/>
    <property type="project" value="TreeGrafter"/>
</dbReference>
<keyword evidence="3" id="KW-0238">DNA-binding</keyword>